<feature type="transmembrane region" description="Helical" evidence="1">
    <location>
        <begin position="284"/>
        <end position="307"/>
    </location>
</feature>
<protein>
    <recommendedName>
        <fullName evidence="4">Serpentine Receptor, class H</fullName>
    </recommendedName>
</protein>
<dbReference type="OrthoDB" id="5825091at2759"/>
<keyword evidence="3" id="KW-1185">Reference proteome</keyword>
<dbReference type="EMBL" id="CANHGI010000005">
    <property type="protein sequence ID" value="CAI5453387.1"/>
    <property type="molecule type" value="Genomic_DNA"/>
</dbReference>
<feature type="transmembrane region" description="Helical" evidence="1">
    <location>
        <begin position="30"/>
        <end position="52"/>
    </location>
</feature>
<feature type="transmembrane region" description="Helical" evidence="1">
    <location>
        <begin position="206"/>
        <end position="229"/>
    </location>
</feature>
<comment type="caution">
    <text evidence="2">The sequence shown here is derived from an EMBL/GenBank/DDBJ whole genome shotgun (WGS) entry which is preliminary data.</text>
</comment>
<dbReference type="PANTHER" id="PTHR22941">
    <property type="entry name" value="SERPENTINE RECEPTOR"/>
    <property type="match status" value="1"/>
</dbReference>
<dbReference type="PANTHER" id="PTHR22941:SF32">
    <property type="entry name" value="SERPENTINE RECEPTOR, CLASS H"/>
    <property type="match status" value="1"/>
</dbReference>
<dbReference type="SUPFAM" id="SSF81321">
    <property type="entry name" value="Family A G protein-coupled receptor-like"/>
    <property type="match status" value="1"/>
</dbReference>
<gene>
    <name evidence="2" type="ORF">CAMP_LOCUS16024</name>
</gene>
<evidence type="ECO:0000313" key="3">
    <source>
        <dbReference type="Proteomes" id="UP001152747"/>
    </source>
</evidence>
<feature type="transmembrane region" description="Helical" evidence="1">
    <location>
        <begin position="108"/>
        <end position="129"/>
    </location>
</feature>
<reference evidence="2" key="1">
    <citation type="submission" date="2022-11" db="EMBL/GenBank/DDBJ databases">
        <authorList>
            <person name="Kikuchi T."/>
        </authorList>
    </citation>
    <scope>NUCLEOTIDE SEQUENCE</scope>
    <source>
        <strain evidence="2">PS1010</strain>
    </source>
</reference>
<keyword evidence="1" id="KW-0472">Membrane</keyword>
<feature type="transmembrane region" description="Helical" evidence="1">
    <location>
        <begin position="64"/>
        <end position="88"/>
    </location>
</feature>
<organism evidence="2 3">
    <name type="scientific">Caenorhabditis angaria</name>
    <dbReference type="NCBI Taxonomy" id="860376"/>
    <lineage>
        <taxon>Eukaryota</taxon>
        <taxon>Metazoa</taxon>
        <taxon>Ecdysozoa</taxon>
        <taxon>Nematoda</taxon>
        <taxon>Chromadorea</taxon>
        <taxon>Rhabditida</taxon>
        <taxon>Rhabditina</taxon>
        <taxon>Rhabditomorpha</taxon>
        <taxon>Rhabditoidea</taxon>
        <taxon>Rhabditidae</taxon>
        <taxon>Peloderinae</taxon>
        <taxon>Caenorhabditis</taxon>
    </lineage>
</organism>
<evidence type="ECO:0000256" key="1">
    <source>
        <dbReference type="SAM" id="Phobius"/>
    </source>
</evidence>
<proteinExistence type="predicted"/>
<dbReference type="AlphaFoldDB" id="A0A9P1NA30"/>
<dbReference type="Pfam" id="PF10318">
    <property type="entry name" value="7TM_GPCR_Srh"/>
    <property type="match status" value="1"/>
</dbReference>
<accession>A0A9P1NA30</accession>
<feature type="transmembrane region" description="Helical" evidence="1">
    <location>
        <begin position="249"/>
        <end position="272"/>
    </location>
</feature>
<keyword evidence="1" id="KW-0812">Transmembrane</keyword>
<evidence type="ECO:0000313" key="2">
    <source>
        <dbReference type="EMBL" id="CAI5453387.1"/>
    </source>
</evidence>
<dbReference type="Proteomes" id="UP001152747">
    <property type="component" value="Unassembled WGS sequence"/>
</dbReference>
<evidence type="ECO:0008006" key="4">
    <source>
        <dbReference type="Google" id="ProtNLM"/>
    </source>
</evidence>
<name>A0A9P1NA30_9PELO</name>
<sequence length="343" mass="39374">MSSSLQQYFNEQFAKCSAESILARENFMSWTAHALTLIAFPLNFLSLFCIIFKTPEKMRSMRNSMLYFQSICAFNDILFSIFMCPFIFYPYCAGFTIGLLNDLNVPVSVQFCFGAGVVTSTGLAIPIVLESQHHTLVKNYRLSDFSRKIFIGINISMAYILLFPMVLIAPDQDWGRLEMLKKLPCPAIEFFQHDIFVLAIDNTAMAAFMTVACLFAISSAVFFTSHSIFELTKKRVDISTATRKLQQKYFIKVFIQIATPVFIMIFPLIYLITAMRNNYYNQAANNLCVLIILFHGVSATTITIFTYKPYRRSVLRLISCGYYRPDDQRKLFKVSLKLEKLQI</sequence>
<feature type="transmembrane region" description="Helical" evidence="1">
    <location>
        <begin position="149"/>
        <end position="169"/>
    </location>
</feature>
<dbReference type="InterPro" id="IPR053220">
    <property type="entry name" value="Nematode_rcpt-like_serp_H"/>
</dbReference>
<keyword evidence="1" id="KW-1133">Transmembrane helix</keyword>
<dbReference type="InterPro" id="IPR019422">
    <property type="entry name" value="7TM_GPCR_serpentine_rcpt_Srh"/>
</dbReference>